<evidence type="ECO:0000256" key="2">
    <source>
        <dbReference type="ARBA" id="ARBA00010703"/>
    </source>
</evidence>
<evidence type="ECO:0000256" key="1">
    <source>
        <dbReference type="ARBA" id="ARBA00000724"/>
    </source>
</evidence>
<feature type="non-terminal residue" evidence="11">
    <location>
        <position position="322"/>
    </location>
</feature>
<evidence type="ECO:0000256" key="4">
    <source>
        <dbReference type="ARBA" id="ARBA00017497"/>
    </source>
</evidence>
<dbReference type="GO" id="GO:0008175">
    <property type="term" value="F:tRNA methyltransferase activity"/>
    <property type="evidence" value="ECO:0007669"/>
    <property type="project" value="TreeGrafter"/>
</dbReference>
<feature type="binding site" evidence="10">
    <location>
        <position position="192"/>
    </location>
    <ligand>
        <name>S-adenosyl-L-methionine</name>
        <dbReference type="ChEBI" id="CHEBI:59789"/>
    </ligand>
</feature>
<comment type="catalytic activity">
    <reaction evidence="1">
        <text>[phosphatase 2A protein]-C-terminal L-leucine + S-adenosyl-L-methionine = [phosphatase 2A protein]-C-terminal L-leucine methyl ester + S-adenosyl-L-homocysteine</text>
        <dbReference type="Rhea" id="RHEA:48544"/>
        <dbReference type="Rhea" id="RHEA-COMP:12134"/>
        <dbReference type="Rhea" id="RHEA-COMP:12135"/>
        <dbReference type="ChEBI" id="CHEBI:57856"/>
        <dbReference type="ChEBI" id="CHEBI:59789"/>
        <dbReference type="ChEBI" id="CHEBI:90516"/>
        <dbReference type="ChEBI" id="CHEBI:90517"/>
        <dbReference type="EC" id="2.1.1.233"/>
    </reaction>
</comment>
<keyword evidence="7 10" id="KW-0949">S-adenosyl-L-methionine</keyword>
<dbReference type="PIRSF" id="PIRSF016305">
    <property type="entry name" value="LCM_mtfrase"/>
    <property type="match status" value="1"/>
</dbReference>
<dbReference type="Gene3D" id="3.40.50.150">
    <property type="entry name" value="Vaccinia Virus protein VP39"/>
    <property type="match status" value="1"/>
</dbReference>
<evidence type="ECO:0000256" key="5">
    <source>
        <dbReference type="ARBA" id="ARBA00022603"/>
    </source>
</evidence>
<feature type="non-terminal residue" evidence="11">
    <location>
        <position position="1"/>
    </location>
</feature>
<evidence type="ECO:0000256" key="8">
    <source>
        <dbReference type="ARBA" id="ARBA00029681"/>
    </source>
</evidence>
<dbReference type="GO" id="GO:0031591">
    <property type="term" value="P:wybutosine biosynthetic process"/>
    <property type="evidence" value="ECO:0007669"/>
    <property type="project" value="TreeGrafter"/>
</dbReference>
<feature type="binding site" evidence="10">
    <location>
        <position position="47"/>
    </location>
    <ligand>
        <name>S-adenosyl-L-methionine</name>
        <dbReference type="ChEBI" id="CHEBI:59789"/>
    </ligand>
</feature>
<dbReference type="InterPro" id="IPR007213">
    <property type="entry name" value="Ppm1/Ppm2/Tcmp"/>
</dbReference>
<dbReference type="AlphaFoldDB" id="A0A4P9ZWW3"/>
<evidence type="ECO:0000256" key="3">
    <source>
        <dbReference type="ARBA" id="ARBA00012834"/>
    </source>
</evidence>
<dbReference type="Proteomes" id="UP000268162">
    <property type="component" value="Unassembled WGS sequence"/>
</dbReference>
<evidence type="ECO:0000313" key="11">
    <source>
        <dbReference type="EMBL" id="RKP38166.1"/>
    </source>
</evidence>
<evidence type="ECO:0000256" key="10">
    <source>
        <dbReference type="PIRSR" id="PIRSR016305-1"/>
    </source>
</evidence>
<comment type="similarity">
    <text evidence="2">Belongs to the methyltransferase superfamily. LCMT family.</text>
</comment>
<dbReference type="EC" id="2.1.1.233" evidence="3"/>
<dbReference type="GO" id="GO:0018423">
    <property type="term" value="F:protein C-terminal leucine carboxyl O-methyltransferase activity"/>
    <property type="evidence" value="ECO:0007669"/>
    <property type="project" value="UniProtKB-EC"/>
</dbReference>
<evidence type="ECO:0000256" key="6">
    <source>
        <dbReference type="ARBA" id="ARBA00022679"/>
    </source>
</evidence>
<dbReference type="GO" id="GO:0030488">
    <property type="term" value="P:tRNA methylation"/>
    <property type="evidence" value="ECO:0007669"/>
    <property type="project" value="TreeGrafter"/>
</dbReference>
<sequence>IGTNDNSIVSKRSADRVGYFQEEQFLKNVVAKYARRSPLINVAYFARSLIMDYFMSWFLETPMRTANLDIPGWSPSSQPPATDVVDRRVIVLLGCGFDPAYFRIKHRADTPPMLFVDVDFPDLVRRKSGLIKSDPELMALLETANPVFKDNGDISATDYQLVGCDLKQVQNLTEVFQNFGITKQSEILFVSEVALVYMEPEDSDGVLQWAASYPQGQLVMYEQTIPTPAPNAFSSTMLAHFRKMRSPLKVTERYPTIKGQRDRLHQQAWSFTSALSLHDFWDRLLPFAEKQRLLTIEPFDEWEEWHMNGAHYFVIFASMNYP</sequence>
<dbReference type="PANTHER" id="PTHR46529">
    <property type="entry name" value="TRNA WYBUTOSINE-SYNTHESIZING PROTEIN 4"/>
    <property type="match status" value="1"/>
</dbReference>
<reference evidence="12" key="1">
    <citation type="journal article" date="2018" name="Nat. Microbiol.">
        <title>Leveraging single-cell genomics to expand the fungal tree of life.</title>
        <authorList>
            <person name="Ahrendt S.R."/>
            <person name="Quandt C.A."/>
            <person name="Ciobanu D."/>
            <person name="Clum A."/>
            <person name="Salamov A."/>
            <person name="Andreopoulos B."/>
            <person name="Cheng J.F."/>
            <person name="Woyke T."/>
            <person name="Pelin A."/>
            <person name="Henrissat B."/>
            <person name="Reynolds N.K."/>
            <person name="Benny G.L."/>
            <person name="Smith M.E."/>
            <person name="James T.Y."/>
            <person name="Grigoriev I.V."/>
        </authorList>
    </citation>
    <scope>NUCLEOTIDE SEQUENCE [LARGE SCALE GENOMIC DNA]</scope>
    <source>
        <strain evidence="12">RSA 468</strain>
    </source>
</reference>
<dbReference type="PANTHER" id="PTHR46529:SF1">
    <property type="entry name" value="TRNA WYBUTOSINE-SYNTHESIZING PROTEIN 4"/>
    <property type="match status" value="1"/>
</dbReference>
<dbReference type="SUPFAM" id="SSF53335">
    <property type="entry name" value="S-adenosyl-L-methionine-dependent methyltransferases"/>
    <property type="match status" value="1"/>
</dbReference>
<dbReference type="InterPro" id="IPR029063">
    <property type="entry name" value="SAM-dependent_MTases_sf"/>
</dbReference>
<name>A0A4P9ZWW3_9FUNG</name>
<dbReference type="InterPro" id="IPR016651">
    <property type="entry name" value="LCMT1"/>
</dbReference>
<dbReference type="Pfam" id="PF04072">
    <property type="entry name" value="LCM"/>
    <property type="match status" value="1"/>
</dbReference>
<protein>
    <recommendedName>
        <fullName evidence="4">Leucine carboxyl methyltransferase 1</fullName>
        <ecNumber evidence="3">2.1.1.233</ecNumber>
    </recommendedName>
    <alternativeName>
        <fullName evidence="8">Protein phosphatase methyltransferase 1</fullName>
    </alternativeName>
    <alternativeName>
        <fullName evidence="9">[Phosphatase 2A protein]-leucine-carboxy methyltransferase 1</fullName>
    </alternativeName>
</protein>
<dbReference type="EMBL" id="ML002398">
    <property type="protein sequence ID" value="RKP38166.1"/>
    <property type="molecule type" value="Genomic_DNA"/>
</dbReference>
<keyword evidence="5 11" id="KW-0489">Methyltransferase</keyword>
<keyword evidence="12" id="KW-1185">Reference proteome</keyword>
<evidence type="ECO:0000313" key="12">
    <source>
        <dbReference type="Proteomes" id="UP000268162"/>
    </source>
</evidence>
<feature type="binding site" evidence="10">
    <location>
        <begin position="165"/>
        <end position="166"/>
    </location>
    <ligand>
        <name>S-adenosyl-L-methionine</name>
        <dbReference type="ChEBI" id="CHEBI:59789"/>
    </ligand>
</feature>
<gene>
    <name evidence="11" type="ORF">BJ085DRAFT_9780</name>
</gene>
<evidence type="ECO:0000256" key="7">
    <source>
        <dbReference type="ARBA" id="ARBA00022691"/>
    </source>
</evidence>
<dbReference type="STRING" id="215637.A0A4P9ZWW3"/>
<evidence type="ECO:0000256" key="9">
    <source>
        <dbReference type="ARBA" id="ARBA00032526"/>
    </source>
</evidence>
<keyword evidence="6 11" id="KW-0808">Transferase</keyword>
<proteinExistence type="inferred from homology"/>
<organism evidence="11 12">
    <name type="scientific">Dimargaris cristalligena</name>
    <dbReference type="NCBI Taxonomy" id="215637"/>
    <lineage>
        <taxon>Eukaryota</taxon>
        <taxon>Fungi</taxon>
        <taxon>Fungi incertae sedis</taxon>
        <taxon>Zoopagomycota</taxon>
        <taxon>Kickxellomycotina</taxon>
        <taxon>Dimargaritomycetes</taxon>
        <taxon>Dimargaritales</taxon>
        <taxon>Dimargaritaceae</taxon>
        <taxon>Dimargaris</taxon>
    </lineage>
</organism>
<accession>A0A4P9ZWW3</accession>
<feature type="binding site" evidence="10">
    <location>
        <position position="94"/>
    </location>
    <ligand>
        <name>S-adenosyl-L-methionine</name>
        <dbReference type="ChEBI" id="CHEBI:59789"/>
    </ligand>
</feature>